<dbReference type="EMBL" id="QRJS01000060">
    <property type="protein sequence ID" value="RHH39043.1"/>
    <property type="molecule type" value="Genomic_DNA"/>
</dbReference>
<dbReference type="AlphaFoldDB" id="A0A414WQF6"/>
<dbReference type="Proteomes" id="UP000284998">
    <property type="component" value="Unassembled WGS sequence"/>
</dbReference>
<accession>A0A414WQF6</accession>
<dbReference type="RefSeq" id="WP_118244673.1">
    <property type="nucleotide sequence ID" value="NZ_JANRHL010000018.1"/>
</dbReference>
<proteinExistence type="predicted"/>
<sequence>MIEDKQILDILIKEGYPEFMREKTILKIKNFSEQVSSAFKQWIIDNNEPDITIEGYSYKYLVNSMKMKPVGAFITLDWLIRDPVKAKCALKQGVK</sequence>
<reference evidence="1 2" key="1">
    <citation type="submission" date="2018-08" db="EMBL/GenBank/DDBJ databases">
        <title>A genome reference for cultivated species of the human gut microbiota.</title>
        <authorList>
            <person name="Zou Y."/>
            <person name="Xue W."/>
            <person name="Luo G."/>
        </authorList>
    </citation>
    <scope>NUCLEOTIDE SEQUENCE [LARGE SCALE GENOMIC DNA]</scope>
    <source>
        <strain evidence="1 2">AM17-44</strain>
    </source>
</reference>
<protein>
    <submittedName>
        <fullName evidence="1">Uncharacterized protein</fullName>
    </submittedName>
</protein>
<gene>
    <name evidence="1" type="ORF">DW204_14435</name>
</gene>
<name>A0A414WQF6_9BACT</name>
<evidence type="ECO:0000313" key="1">
    <source>
        <dbReference type="EMBL" id="RHH39043.1"/>
    </source>
</evidence>
<comment type="caution">
    <text evidence="1">The sequence shown here is derived from an EMBL/GenBank/DDBJ whole genome shotgun (WGS) entry which is preliminary data.</text>
</comment>
<organism evidence="1 2">
    <name type="scientific">Phocaeicola plebeius</name>
    <dbReference type="NCBI Taxonomy" id="310297"/>
    <lineage>
        <taxon>Bacteria</taxon>
        <taxon>Pseudomonadati</taxon>
        <taxon>Bacteroidota</taxon>
        <taxon>Bacteroidia</taxon>
        <taxon>Bacteroidales</taxon>
        <taxon>Bacteroidaceae</taxon>
        <taxon>Phocaeicola</taxon>
    </lineage>
</organism>
<evidence type="ECO:0000313" key="2">
    <source>
        <dbReference type="Proteomes" id="UP000284998"/>
    </source>
</evidence>